<evidence type="ECO:0000259" key="6">
    <source>
        <dbReference type="PROSITE" id="PS50977"/>
    </source>
</evidence>
<evidence type="ECO:0000256" key="1">
    <source>
        <dbReference type="ARBA" id="ARBA00023015"/>
    </source>
</evidence>
<feature type="DNA-binding region" description="H-T-H motif" evidence="4">
    <location>
        <begin position="31"/>
        <end position="50"/>
    </location>
</feature>
<dbReference type="SUPFAM" id="SSF48498">
    <property type="entry name" value="Tetracyclin repressor-like, C-terminal domain"/>
    <property type="match status" value="1"/>
</dbReference>
<reference evidence="7" key="1">
    <citation type="submission" date="2021-01" db="EMBL/GenBank/DDBJ databases">
        <title>Whole genome shotgun sequence of Actinoplanes nipponensis NBRC 14063.</title>
        <authorList>
            <person name="Komaki H."/>
            <person name="Tamura T."/>
        </authorList>
    </citation>
    <scope>NUCLEOTIDE SEQUENCE</scope>
    <source>
        <strain evidence="7">NBRC 14063</strain>
    </source>
</reference>
<evidence type="ECO:0000256" key="5">
    <source>
        <dbReference type="SAM" id="MobiDB-lite"/>
    </source>
</evidence>
<organism evidence="7 8">
    <name type="scientific">Actinoplanes nipponensis</name>
    <dbReference type="NCBI Taxonomy" id="135950"/>
    <lineage>
        <taxon>Bacteria</taxon>
        <taxon>Bacillati</taxon>
        <taxon>Actinomycetota</taxon>
        <taxon>Actinomycetes</taxon>
        <taxon>Micromonosporales</taxon>
        <taxon>Micromonosporaceae</taxon>
        <taxon>Actinoplanes</taxon>
    </lineage>
</organism>
<protein>
    <submittedName>
        <fullName evidence="7">HTH-type transcriptional regulator</fullName>
    </submittedName>
</protein>
<evidence type="ECO:0000313" key="8">
    <source>
        <dbReference type="Proteomes" id="UP000647172"/>
    </source>
</evidence>
<gene>
    <name evidence="7" type="ORF">Ani05nite_53620</name>
</gene>
<dbReference type="Pfam" id="PF16859">
    <property type="entry name" value="TetR_C_11"/>
    <property type="match status" value="1"/>
</dbReference>
<feature type="region of interest" description="Disordered" evidence="5">
    <location>
        <begin position="195"/>
        <end position="217"/>
    </location>
</feature>
<accession>A0A919MRQ2</accession>
<dbReference type="Proteomes" id="UP000647172">
    <property type="component" value="Unassembled WGS sequence"/>
</dbReference>
<dbReference type="PANTHER" id="PTHR30055">
    <property type="entry name" value="HTH-TYPE TRANSCRIPTIONAL REGULATOR RUTR"/>
    <property type="match status" value="1"/>
</dbReference>
<dbReference type="Gene3D" id="1.10.357.10">
    <property type="entry name" value="Tetracycline Repressor, domain 2"/>
    <property type="match status" value="1"/>
</dbReference>
<dbReference type="InterPro" id="IPR011075">
    <property type="entry name" value="TetR_C"/>
</dbReference>
<sequence length="217" mass="22398">MASPLRGRAREDAILAAAVALVAEAGYERVSVDAIAARARASKATIYRKWPGKAPLIAEALRRQAEEATPEVADTGSLRGDLRYAVTAIVRALTGHAGGLSLVGLIEAVRGDATLRELVRDQIDRRGAADGVLIARRAAARGEDADPAQVSRALGVAVAQLFLATLLRGGPPGVEQQESLVDDVLLPLVMRGGGAGPAPAATAARVRSSAARPPARP</sequence>
<name>A0A919MRQ2_9ACTN</name>
<keyword evidence="2 4" id="KW-0238">DNA-binding</keyword>
<evidence type="ECO:0000256" key="4">
    <source>
        <dbReference type="PROSITE-ProRule" id="PRU00335"/>
    </source>
</evidence>
<dbReference type="AlphaFoldDB" id="A0A919MRQ2"/>
<evidence type="ECO:0000313" key="7">
    <source>
        <dbReference type="EMBL" id="GIE51828.1"/>
    </source>
</evidence>
<dbReference type="Pfam" id="PF00440">
    <property type="entry name" value="TetR_N"/>
    <property type="match status" value="1"/>
</dbReference>
<dbReference type="RefSeq" id="WP_203772730.1">
    <property type="nucleotide sequence ID" value="NZ_BAAAYJ010000012.1"/>
</dbReference>
<keyword evidence="1" id="KW-0805">Transcription regulation</keyword>
<feature type="domain" description="HTH tetR-type" evidence="6">
    <location>
        <begin position="8"/>
        <end position="68"/>
    </location>
</feature>
<feature type="compositionally biased region" description="Low complexity" evidence="5">
    <location>
        <begin position="197"/>
        <end position="217"/>
    </location>
</feature>
<evidence type="ECO:0000256" key="2">
    <source>
        <dbReference type="ARBA" id="ARBA00023125"/>
    </source>
</evidence>
<dbReference type="PANTHER" id="PTHR30055:SF148">
    <property type="entry name" value="TETR-FAMILY TRANSCRIPTIONAL REGULATOR"/>
    <property type="match status" value="1"/>
</dbReference>
<dbReference type="GO" id="GO:0003700">
    <property type="term" value="F:DNA-binding transcription factor activity"/>
    <property type="evidence" value="ECO:0007669"/>
    <property type="project" value="TreeGrafter"/>
</dbReference>
<keyword evidence="3" id="KW-0804">Transcription</keyword>
<dbReference type="InterPro" id="IPR001647">
    <property type="entry name" value="HTH_TetR"/>
</dbReference>
<dbReference type="GO" id="GO:0000976">
    <property type="term" value="F:transcription cis-regulatory region binding"/>
    <property type="evidence" value="ECO:0007669"/>
    <property type="project" value="TreeGrafter"/>
</dbReference>
<dbReference type="InterPro" id="IPR009057">
    <property type="entry name" value="Homeodomain-like_sf"/>
</dbReference>
<dbReference type="PRINTS" id="PR00455">
    <property type="entry name" value="HTHTETR"/>
</dbReference>
<dbReference type="EMBL" id="BOMQ01000063">
    <property type="protein sequence ID" value="GIE51828.1"/>
    <property type="molecule type" value="Genomic_DNA"/>
</dbReference>
<evidence type="ECO:0000256" key="3">
    <source>
        <dbReference type="ARBA" id="ARBA00023163"/>
    </source>
</evidence>
<keyword evidence="8" id="KW-1185">Reference proteome</keyword>
<dbReference type="InterPro" id="IPR050109">
    <property type="entry name" value="HTH-type_TetR-like_transc_reg"/>
</dbReference>
<dbReference type="SUPFAM" id="SSF46689">
    <property type="entry name" value="Homeodomain-like"/>
    <property type="match status" value="1"/>
</dbReference>
<comment type="caution">
    <text evidence="7">The sequence shown here is derived from an EMBL/GenBank/DDBJ whole genome shotgun (WGS) entry which is preliminary data.</text>
</comment>
<dbReference type="Gene3D" id="1.10.10.60">
    <property type="entry name" value="Homeodomain-like"/>
    <property type="match status" value="1"/>
</dbReference>
<dbReference type="PROSITE" id="PS50977">
    <property type="entry name" value="HTH_TETR_2"/>
    <property type="match status" value="1"/>
</dbReference>
<dbReference type="InterPro" id="IPR036271">
    <property type="entry name" value="Tet_transcr_reg_TetR-rel_C_sf"/>
</dbReference>
<proteinExistence type="predicted"/>